<sequence length="252" mass="26417">MTQQVVATPSLSTLRAPRALDAITRVGVVVPARDEEERIAACLDAIARAGARLHRSRPDIVVDVVVVLDRCVDGTEAVVRSAGLVPLTAEGGVGTARAAGAQHAIARARAAGVGDRALWLASTDADSEVPEHWLQVHVELAESGLDAVFGTVEPSGASPAVLAEWRRRHCLAEGHPYVHGANLGVRAATYRAAGGYPPLARDEDVTLVASIKSTSPRWVATDRCRVASSGRLEARCVGGFADYLGALVREVG</sequence>
<evidence type="ECO:0000313" key="11">
    <source>
        <dbReference type="EMBL" id="TWD17040.1"/>
    </source>
</evidence>
<feature type="domain" description="Glycosyltransferase 2-like" evidence="10">
    <location>
        <begin position="28"/>
        <end position="155"/>
    </location>
</feature>
<organism evidence="11 12">
    <name type="scientific">Marihabitans asiaticum</name>
    <dbReference type="NCBI Taxonomy" id="415218"/>
    <lineage>
        <taxon>Bacteria</taxon>
        <taxon>Bacillati</taxon>
        <taxon>Actinomycetota</taxon>
        <taxon>Actinomycetes</taxon>
        <taxon>Micrococcales</taxon>
        <taxon>Intrasporangiaceae</taxon>
        <taxon>Marihabitans</taxon>
    </lineage>
</organism>
<comment type="subcellular location">
    <subcellularLocation>
        <location evidence="1">Cell membrane</location>
    </subcellularLocation>
</comment>
<proteinExistence type="inferred from homology"/>
<evidence type="ECO:0000256" key="9">
    <source>
        <dbReference type="ARBA" id="ARBA00040345"/>
    </source>
</evidence>
<reference evidence="11 12" key="1">
    <citation type="submission" date="2019-06" db="EMBL/GenBank/DDBJ databases">
        <title>Sequencing the genomes of 1000 actinobacteria strains.</title>
        <authorList>
            <person name="Klenk H.-P."/>
        </authorList>
    </citation>
    <scope>NUCLEOTIDE SEQUENCE [LARGE SCALE GENOMIC DNA]</scope>
    <source>
        <strain evidence="11 12">DSM 18935</strain>
    </source>
</reference>
<dbReference type="PANTHER" id="PTHR43646">
    <property type="entry name" value="GLYCOSYLTRANSFERASE"/>
    <property type="match status" value="1"/>
</dbReference>
<dbReference type="InterPro" id="IPR001173">
    <property type="entry name" value="Glyco_trans_2-like"/>
</dbReference>
<dbReference type="RefSeq" id="WP_246074342.1">
    <property type="nucleotide sequence ID" value="NZ_BAAAYT010000002.1"/>
</dbReference>
<dbReference type="GO" id="GO:0005886">
    <property type="term" value="C:plasma membrane"/>
    <property type="evidence" value="ECO:0007669"/>
    <property type="project" value="UniProtKB-SubCell"/>
</dbReference>
<dbReference type="GO" id="GO:0016757">
    <property type="term" value="F:glycosyltransferase activity"/>
    <property type="evidence" value="ECO:0007669"/>
    <property type="project" value="UniProtKB-KW"/>
</dbReference>
<comment type="caution">
    <text evidence="11">The sequence shown here is derived from an EMBL/GenBank/DDBJ whole genome shotgun (WGS) entry which is preliminary data.</text>
</comment>
<dbReference type="EMBL" id="VIUW01000001">
    <property type="protein sequence ID" value="TWD17040.1"/>
    <property type="molecule type" value="Genomic_DNA"/>
</dbReference>
<evidence type="ECO:0000256" key="8">
    <source>
        <dbReference type="ARBA" id="ARBA00038120"/>
    </source>
</evidence>
<name>A0A560WHK1_9MICO</name>
<comment type="similarity">
    <text evidence="8">Belongs to the glycosyltransferase 2 family. CrtQ subfamily.</text>
</comment>
<protein>
    <recommendedName>
        <fullName evidence="9">4,4'-diaponeurosporenoate glycosyltransferase</fullName>
    </recommendedName>
</protein>
<evidence type="ECO:0000256" key="7">
    <source>
        <dbReference type="ARBA" id="ARBA00037904"/>
    </source>
</evidence>
<keyword evidence="4 11" id="KW-0808">Transferase</keyword>
<dbReference type="Gene3D" id="3.90.550.10">
    <property type="entry name" value="Spore Coat Polysaccharide Biosynthesis Protein SpsA, Chain A"/>
    <property type="match status" value="1"/>
</dbReference>
<evidence type="ECO:0000256" key="6">
    <source>
        <dbReference type="ARBA" id="ARBA00037281"/>
    </source>
</evidence>
<dbReference type="AlphaFoldDB" id="A0A560WHK1"/>
<keyword evidence="3" id="KW-0328">Glycosyltransferase</keyword>
<evidence type="ECO:0000256" key="3">
    <source>
        <dbReference type="ARBA" id="ARBA00022676"/>
    </source>
</evidence>
<comment type="pathway">
    <text evidence="7">Carotenoid biosynthesis; staphyloxanthin biosynthesis; staphyloxanthin from farnesyl diphosphate: step 4/5.</text>
</comment>
<evidence type="ECO:0000256" key="4">
    <source>
        <dbReference type="ARBA" id="ARBA00022679"/>
    </source>
</evidence>
<evidence type="ECO:0000313" key="12">
    <source>
        <dbReference type="Proteomes" id="UP000315628"/>
    </source>
</evidence>
<evidence type="ECO:0000256" key="1">
    <source>
        <dbReference type="ARBA" id="ARBA00004236"/>
    </source>
</evidence>
<keyword evidence="2" id="KW-1003">Cell membrane</keyword>
<keyword evidence="5" id="KW-0472">Membrane</keyword>
<gene>
    <name evidence="11" type="ORF">FB557_0598</name>
</gene>
<dbReference type="SUPFAM" id="SSF53448">
    <property type="entry name" value="Nucleotide-diphospho-sugar transferases"/>
    <property type="match status" value="1"/>
</dbReference>
<dbReference type="InterPro" id="IPR029044">
    <property type="entry name" value="Nucleotide-diphossugar_trans"/>
</dbReference>
<evidence type="ECO:0000259" key="10">
    <source>
        <dbReference type="Pfam" id="PF00535"/>
    </source>
</evidence>
<dbReference type="PANTHER" id="PTHR43646:SF2">
    <property type="entry name" value="GLYCOSYLTRANSFERASE 2-LIKE DOMAIN-CONTAINING PROTEIN"/>
    <property type="match status" value="1"/>
</dbReference>
<dbReference type="Pfam" id="PF00535">
    <property type="entry name" value="Glycos_transf_2"/>
    <property type="match status" value="1"/>
</dbReference>
<keyword evidence="12" id="KW-1185">Reference proteome</keyword>
<evidence type="ECO:0000256" key="2">
    <source>
        <dbReference type="ARBA" id="ARBA00022475"/>
    </source>
</evidence>
<evidence type="ECO:0000256" key="5">
    <source>
        <dbReference type="ARBA" id="ARBA00023136"/>
    </source>
</evidence>
<comment type="function">
    <text evidence="6">Catalyzes the glycosylation of 4,4'-diaponeurosporenoate, i.e. the esterification of glucose at the C1'' position with the carboxyl group of 4,4'-diaponeurosporenic acid, to form glycosyl-4,4'-diaponeurosporenoate. This is a step in the biosynthesis of staphyloxanthin, an orange pigment present in most staphylococci strains.</text>
</comment>
<accession>A0A560WHK1</accession>
<dbReference type="Proteomes" id="UP000315628">
    <property type="component" value="Unassembled WGS sequence"/>
</dbReference>